<dbReference type="PROSITE" id="PS00163">
    <property type="entry name" value="FUMARATE_LYASES"/>
    <property type="match status" value="1"/>
</dbReference>
<sequence>MAPANPMFSTPEMAAIFSPGAHVGRMLEFEAALAQAEAAAGVIPAEAAQAIAAACRVERFDVPALYRAAVPAGTLAIPLVRALTEQVAPEGRDYVHWGATSQDVIDTAMVLQMRDGLSLLIARLLDVGDTCAALAEQHRQTLMPGRTLMQQALPITFGLKAARWLGMTTRQVARLDALRREVLVVQFGGAAGTLASLGADGTRVVKLLAERLGLGVPDLPWHAERDRVAEIASALGVVAGAMAKIATDLVLLAQTEVGEVSEGAAPGKGGSSAMPQKRNPVDATFALAAARLAMGAVPVVLSGMAQEQERAVGGWQAEWEALPELFLSTASAVERVRQALSGLEVDAERMRGNLDMGGGLLLAESLTMALARRVGRPEAYRLVQAAVARVREEGTTLREAAMADEQIRAVVTEDEIDQALDPAGYLGSTDAFIDRALARYREVRATVQ</sequence>
<reference evidence="3 4" key="2">
    <citation type="journal article" date="2010" name="Stand. Genomic Sci.">
        <title>Complete genome sequence of Desulfohalobium retbaense type strain (HR(100)).</title>
        <authorList>
            <person name="Spring S."/>
            <person name="Nolan M."/>
            <person name="Lapidus A."/>
            <person name="Glavina Del Rio T."/>
            <person name="Copeland A."/>
            <person name="Tice H."/>
            <person name="Cheng J.F."/>
            <person name="Lucas S."/>
            <person name="Land M."/>
            <person name="Chen F."/>
            <person name="Bruce D."/>
            <person name="Goodwin L."/>
            <person name="Pitluck S."/>
            <person name="Ivanova N."/>
            <person name="Mavromatis K."/>
            <person name="Mikhailova N."/>
            <person name="Pati A."/>
            <person name="Chen A."/>
            <person name="Palaniappan K."/>
            <person name="Hauser L."/>
            <person name="Chang Y.J."/>
            <person name="Jeffries C.D."/>
            <person name="Munk C."/>
            <person name="Kiss H."/>
            <person name="Chain P."/>
            <person name="Han C."/>
            <person name="Brettin T."/>
            <person name="Detter J.C."/>
            <person name="Schuler E."/>
            <person name="Goker M."/>
            <person name="Rohde M."/>
            <person name="Bristow J."/>
            <person name="Eisen J.A."/>
            <person name="Markowitz V."/>
            <person name="Hugenholtz P."/>
            <person name="Kyrpides N.C."/>
            <person name="Klenk H.P."/>
        </authorList>
    </citation>
    <scope>NUCLEOTIDE SEQUENCE [LARGE SCALE GENOMIC DNA]</scope>
    <source>
        <strain evidence="4">ATCC 49802 / DSM 20745 / S 6022</strain>
    </source>
</reference>
<dbReference type="RefSeq" id="WP_012871091.1">
    <property type="nucleotide sequence ID" value="NC_013523.1"/>
</dbReference>
<evidence type="ECO:0000313" key="3">
    <source>
        <dbReference type="EMBL" id="ACZ38044.1"/>
    </source>
</evidence>
<proteinExistence type="inferred from homology"/>
<dbReference type="InParanoid" id="D1C1C7"/>
<dbReference type="InterPro" id="IPR022761">
    <property type="entry name" value="Fumarate_lyase_N"/>
</dbReference>
<dbReference type="PANTHER" id="PTHR43172">
    <property type="entry name" value="ADENYLOSUCCINATE LYASE"/>
    <property type="match status" value="1"/>
</dbReference>
<dbReference type="EMBL" id="CP001823">
    <property type="protein sequence ID" value="ACZ38044.1"/>
    <property type="molecule type" value="Genomic_DNA"/>
</dbReference>
<reference evidence="4" key="1">
    <citation type="submission" date="2009-11" db="EMBL/GenBank/DDBJ databases">
        <title>The complete chromosome 1 of Sphaerobacter thermophilus DSM 20745.</title>
        <authorList>
            <person name="Lucas S."/>
            <person name="Copeland A."/>
            <person name="Lapidus A."/>
            <person name="Glavina del Rio T."/>
            <person name="Dalin E."/>
            <person name="Tice H."/>
            <person name="Bruce D."/>
            <person name="Goodwin L."/>
            <person name="Pitluck S."/>
            <person name="Kyrpides N."/>
            <person name="Mavromatis K."/>
            <person name="Ivanova N."/>
            <person name="Mikhailova N."/>
            <person name="LaButti K.M."/>
            <person name="Clum A."/>
            <person name="Sun H.I."/>
            <person name="Brettin T."/>
            <person name="Detter J.C."/>
            <person name="Han C."/>
            <person name="Larimer F."/>
            <person name="Land M."/>
            <person name="Hauser L."/>
            <person name="Markowitz V."/>
            <person name="Cheng J.F."/>
            <person name="Hugenholtz P."/>
            <person name="Woyke T."/>
            <person name="Wu D."/>
            <person name="Steenblock K."/>
            <person name="Schneider S."/>
            <person name="Pukall R."/>
            <person name="Goeker M."/>
            <person name="Klenk H.P."/>
            <person name="Eisen J.A."/>
        </authorList>
    </citation>
    <scope>NUCLEOTIDE SEQUENCE [LARGE SCALE GENOMIC DNA]</scope>
    <source>
        <strain evidence="4">ATCC 49802 / DSM 20745 / S 6022</strain>
    </source>
</reference>
<keyword evidence="4" id="KW-1185">Reference proteome</keyword>
<dbReference type="PRINTS" id="PR00145">
    <property type="entry name" value="ARGSUCLYASE"/>
</dbReference>
<dbReference type="GO" id="GO:0019619">
    <property type="term" value="P:3,4-dihydroxybenzoate catabolic process"/>
    <property type="evidence" value="ECO:0007669"/>
    <property type="project" value="InterPro"/>
</dbReference>
<dbReference type="InterPro" id="IPR012789">
    <property type="entry name" value="Protocat_PcaB-like"/>
</dbReference>
<dbReference type="SMART" id="SM00998">
    <property type="entry name" value="ADSL_C"/>
    <property type="match status" value="1"/>
</dbReference>
<dbReference type="eggNOG" id="COG0015">
    <property type="taxonomic scope" value="Bacteria"/>
</dbReference>
<protein>
    <submittedName>
        <fullName evidence="3">3-carboxy-cis,cis-muconate cycloisomerase</fullName>
    </submittedName>
</protein>
<dbReference type="PRINTS" id="PR00149">
    <property type="entry name" value="FUMRATELYASE"/>
</dbReference>
<dbReference type="NCBIfam" id="TIGR02426">
    <property type="entry name" value="protocat_pcaB"/>
    <property type="match status" value="1"/>
</dbReference>
<dbReference type="InterPro" id="IPR019468">
    <property type="entry name" value="AdenyloSucc_lyase_C"/>
</dbReference>
<accession>D1C1C7</accession>
<organism evidence="3 4">
    <name type="scientific">Sphaerobacter thermophilus (strain ATCC 49802 / DSM 20745 / KCCM 41009 / NCIMB 13125 / S 6022)</name>
    <dbReference type="NCBI Taxonomy" id="479434"/>
    <lineage>
        <taxon>Bacteria</taxon>
        <taxon>Pseudomonadati</taxon>
        <taxon>Thermomicrobiota</taxon>
        <taxon>Thermomicrobia</taxon>
        <taxon>Sphaerobacterales</taxon>
        <taxon>Sphaerobacterineae</taxon>
        <taxon>Sphaerobacteraceae</taxon>
        <taxon>Sphaerobacter</taxon>
    </lineage>
</organism>
<evidence type="ECO:0000259" key="2">
    <source>
        <dbReference type="SMART" id="SM00998"/>
    </source>
</evidence>
<dbReference type="Proteomes" id="UP000002027">
    <property type="component" value="Chromosome 1"/>
</dbReference>
<dbReference type="CDD" id="cd01597">
    <property type="entry name" value="pCLME"/>
    <property type="match status" value="1"/>
</dbReference>
<dbReference type="InterPro" id="IPR000362">
    <property type="entry name" value="Fumarate_lyase_fam"/>
</dbReference>
<dbReference type="InterPro" id="IPR008948">
    <property type="entry name" value="L-Aspartase-like"/>
</dbReference>
<dbReference type="GO" id="GO:0016853">
    <property type="term" value="F:isomerase activity"/>
    <property type="evidence" value="ECO:0007669"/>
    <property type="project" value="UniProtKB-KW"/>
</dbReference>
<dbReference type="PANTHER" id="PTHR43172:SF2">
    <property type="entry name" value="ADENYLOSUCCINATE LYASE C-TERMINAL DOMAIN-CONTAINING PROTEIN"/>
    <property type="match status" value="1"/>
</dbReference>
<dbReference type="Gene3D" id="1.10.40.30">
    <property type="entry name" value="Fumarase/aspartase (C-terminal domain)"/>
    <property type="match status" value="1"/>
</dbReference>
<dbReference type="SUPFAM" id="SSF48557">
    <property type="entry name" value="L-aspartase-like"/>
    <property type="match status" value="1"/>
</dbReference>
<dbReference type="InterPro" id="IPR020557">
    <property type="entry name" value="Fumarate_lyase_CS"/>
</dbReference>
<evidence type="ECO:0000256" key="1">
    <source>
        <dbReference type="ARBA" id="ARBA00034772"/>
    </source>
</evidence>
<dbReference type="Gene3D" id="1.20.200.10">
    <property type="entry name" value="Fumarase/aspartase (Central domain)"/>
    <property type="match status" value="1"/>
</dbReference>
<dbReference type="AlphaFoldDB" id="D1C1C7"/>
<dbReference type="Pfam" id="PF10397">
    <property type="entry name" value="ADSL_C"/>
    <property type="match status" value="1"/>
</dbReference>
<feature type="domain" description="Adenylosuccinate lyase C-terminal" evidence="2">
    <location>
        <begin position="358"/>
        <end position="437"/>
    </location>
</feature>
<dbReference type="GO" id="GO:0016829">
    <property type="term" value="F:lyase activity"/>
    <property type="evidence" value="ECO:0007669"/>
    <property type="project" value="UniProtKB-ARBA"/>
</dbReference>
<dbReference type="Pfam" id="PF00206">
    <property type="entry name" value="Lyase_1"/>
    <property type="match status" value="1"/>
</dbReference>
<name>D1C1C7_SPHTD</name>
<keyword evidence="3" id="KW-0413">Isomerase</keyword>
<comment type="similarity">
    <text evidence="1">Belongs to the class-II fumarase/aspartase family.</text>
</comment>
<gene>
    <name evidence="3" type="ordered locus">Sthe_0607</name>
</gene>
<dbReference type="STRING" id="479434.Sthe_0607"/>
<dbReference type="KEGG" id="sti:Sthe_0607"/>
<dbReference type="HOGENOM" id="CLU_030949_3_3_0"/>
<evidence type="ECO:0000313" key="4">
    <source>
        <dbReference type="Proteomes" id="UP000002027"/>
    </source>
</evidence>